<feature type="site" description="Transition state stabilizer" evidence="10">
    <location>
        <position position="84"/>
    </location>
</feature>
<reference evidence="15" key="2">
    <citation type="submission" date="2023-01" db="EMBL/GenBank/DDBJ databases">
        <authorList>
            <person name="Sun Q."/>
            <person name="Evtushenko L."/>
        </authorList>
    </citation>
    <scope>NUCLEOTIDE SEQUENCE</scope>
    <source>
        <strain evidence="15">VKM B-2484</strain>
    </source>
</reference>
<feature type="binding site" evidence="10">
    <location>
        <position position="215"/>
    </location>
    <ligand>
        <name>substrate</name>
    </ligand>
</feature>
<evidence type="ECO:0000256" key="12">
    <source>
        <dbReference type="RuleBase" id="RU004169"/>
    </source>
</evidence>
<proteinExistence type="inferred from homology"/>
<keyword evidence="6 10" id="KW-0963">Cytoplasm</keyword>
<dbReference type="PROSITE" id="PS00907">
    <property type="entry name" value="UROD_2"/>
    <property type="match status" value="1"/>
</dbReference>
<feature type="binding site" evidence="10">
    <location>
        <position position="160"/>
    </location>
    <ligand>
        <name>substrate</name>
    </ligand>
</feature>
<comment type="caution">
    <text evidence="10">Lacks conserved residue(s) required for the propagation of feature annotation.</text>
</comment>
<comment type="catalytic activity">
    <reaction evidence="10 11">
        <text>uroporphyrinogen III + 4 H(+) = coproporphyrinogen III + 4 CO2</text>
        <dbReference type="Rhea" id="RHEA:19865"/>
        <dbReference type="ChEBI" id="CHEBI:15378"/>
        <dbReference type="ChEBI" id="CHEBI:16526"/>
        <dbReference type="ChEBI" id="CHEBI:57308"/>
        <dbReference type="ChEBI" id="CHEBI:57309"/>
        <dbReference type="EC" id="4.1.1.37"/>
    </reaction>
</comment>
<gene>
    <name evidence="10 15" type="primary">hemE</name>
    <name evidence="15" type="ORF">GCM10017643_34310</name>
</gene>
<evidence type="ECO:0000256" key="9">
    <source>
        <dbReference type="ARBA" id="ARBA00023244"/>
    </source>
</evidence>
<dbReference type="PANTHER" id="PTHR21091">
    <property type="entry name" value="METHYLTETRAHYDROFOLATE:HOMOCYSTEINE METHYLTRANSFERASE RELATED"/>
    <property type="match status" value="1"/>
</dbReference>
<evidence type="ECO:0000313" key="16">
    <source>
        <dbReference type="Proteomes" id="UP001143370"/>
    </source>
</evidence>
<dbReference type="SUPFAM" id="SSF51726">
    <property type="entry name" value="UROD/MetE-like"/>
    <property type="match status" value="1"/>
</dbReference>
<dbReference type="NCBIfam" id="TIGR01464">
    <property type="entry name" value="hemE"/>
    <property type="match status" value="1"/>
</dbReference>
<organism evidence="15 16">
    <name type="scientific">Ancylobacter dichloromethanicus</name>
    <dbReference type="NCBI Taxonomy" id="518825"/>
    <lineage>
        <taxon>Bacteria</taxon>
        <taxon>Pseudomonadati</taxon>
        <taxon>Pseudomonadota</taxon>
        <taxon>Alphaproteobacteria</taxon>
        <taxon>Hyphomicrobiales</taxon>
        <taxon>Xanthobacteraceae</taxon>
        <taxon>Ancylobacter</taxon>
    </lineage>
</organism>
<reference evidence="15" key="1">
    <citation type="journal article" date="2014" name="Int. J. Syst. Evol. Microbiol.">
        <title>Complete genome sequence of Corynebacterium casei LMG S-19264T (=DSM 44701T), isolated from a smear-ripened cheese.</title>
        <authorList>
            <consortium name="US DOE Joint Genome Institute (JGI-PGF)"/>
            <person name="Walter F."/>
            <person name="Albersmeier A."/>
            <person name="Kalinowski J."/>
            <person name="Ruckert C."/>
        </authorList>
    </citation>
    <scope>NUCLEOTIDE SEQUENCE</scope>
    <source>
        <strain evidence="15">VKM B-2484</strain>
    </source>
</reference>
<dbReference type="GO" id="GO:0004853">
    <property type="term" value="F:uroporphyrinogen decarboxylase activity"/>
    <property type="evidence" value="ECO:0007669"/>
    <property type="project" value="UniProtKB-UniRule"/>
</dbReference>
<keyword evidence="8 10" id="KW-0456">Lyase</keyword>
<dbReference type="FunFam" id="3.20.20.210:FF:000008">
    <property type="entry name" value="Uroporphyrinogen decarboxylase"/>
    <property type="match status" value="1"/>
</dbReference>
<dbReference type="InterPro" id="IPR006361">
    <property type="entry name" value="Uroporphyrinogen_deCO2ase_HemE"/>
</dbReference>
<accession>A0A9W6N018</accession>
<keyword evidence="7 10" id="KW-0210">Decarboxylase</keyword>
<dbReference type="EMBL" id="BSFJ01000025">
    <property type="protein sequence ID" value="GLK73314.1"/>
    <property type="molecule type" value="Genomic_DNA"/>
</dbReference>
<dbReference type="PROSITE" id="PS00906">
    <property type="entry name" value="UROD_1"/>
    <property type="match status" value="1"/>
</dbReference>
<feature type="binding site" evidence="10">
    <location>
        <begin position="34"/>
        <end position="38"/>
    </location>
    <ligand>
        <name>substrate</name>
    </ligand>
</feature>
<evidence type="ECO:0000256" key="10">
    <source>
        <dbReference type="HAMAP-Rule" id="MF_00218"/>
    </source>
</evidence>
<dbReference type="AlphaFoldDB" id="A0A9W6N018"/>
<dbReference type="EC" id="4.1.1.37" evidence="5 10"/>
<keyword evidence="16" id="KW-1185">Reference proteome</keyword>
<feature type="domain" description="Uroporphyrinogen decarboxylase (URO-D)" evidence="13">
    <location>
        <begin position="29"/>
        <end position="38"/>
    </location>
</feature>
<comment type="subcellular location">
    <subcellularLocation>
        <location evidence="1">Cytoplasm</location>
        <location evidence="1">Cytosol</location>
    </subcellularLocation>
</comment>
<evidence type="ECO:0000256" key="3">
    <source>
        <dbReference type="ARBA" id="ARBA00009935"/>
    </source>
</evidence>
<name>A0A9W6N018_9HYPH</name>
<feature type="binding site" evidence="10">
    <location>
        <position position="332"/>
    </location>
    <ligand>
        <name>substrate</name>
    </ligand>
</feature>
<dbReference type="CDD" id="cd00717">
    <property type="entry name" value="URO-D"/>
    <property type="match status" value="1"/>
</dbReference>
<dbReference type="Proteomes" id="UP001143370">
    <property type="component" value="Unassembled WGS sequence"/>
</dbReference>
<dbReference type="HAMAP" id="MF_00218">
    <property type="entry name" value="URO_D"/>
    <property type="match status" value="1"/>
</dbReference>
<evidence type="ECO:0000256" key="6">
    <source>
        <dbReference type="ARBA" id="ARBA00022490"/>
    </source>
</evidence>
<evidence type="ECO:0000256" key="4">
    <source>
        <dbReference type="ARBA" id="ARBA00011738"/>
    </source>
</evidence>
<protein>
    <recommendedName>
        <fullName evidence="5 10">Uroporphyrinogen decarboxylase</fullName>
        <shortName evidence="10">UPD</shortName>
        <shortName evidence="10">URO-D</shortName>
        <ecNumber evidence="5 10">4.1.1.37</ecNumber>
    </recommendedName>
</protein>
<dbReference type="InterPro" id="IPR038071">
    <property type="entry name" value="UROD/MetE-like_sf"/>
</dbReference>
<dbReference type="GO" id="GO:0019353">
    <property type="term" value="P:protoporphyrinogen IX biosynthetic process from glutamate"/>
    <property type="evidence" value="ECO:0007669"/>
    <property type="project" value="TreeGrafter"/>
</dbReference>
<evidence type="ECO:0000259" key="14">
    <source>
        <dbReference type="PROSITE" id="PS00907"/>
    </source>
</evidence>
<evidence type="ECO:0000256" key="8">
    <source>
        <dbReference type="ARBA" id="ARBA00023239"/>
    </source>
</evidence>
<dbReference type="Pfam" id="PF01208">
    <property type="entry name" value="URO-D"/>
    <property type="match status" value="1"/>
</dbReference>
<comment type="subunit">
    <text evidence="4 10">Homodimer.</text>
</comment>
<comment type="function">
    <text evidence="10">Catalyzes the decarboxylation of four acetate groups of uroporphyrinogen-III to yield coproporphyrinogen-III.</text>
</comment>
<evidence type="ECO:0000256" key="11">
    <source>
        <dbReference type="RuleBase" id="RU000554"/>
    </source>
</evidence>
<dbReference type="GO" id="GO:0005829">
    <property type="term" value="C:cytosol"/>
    <property type="evidence" value="ECO:0007669"/>
    <property type="project" value="UniProtKB-SubCell"/>
</dbReference>
<dbReference type="InterPro" id="IPR000257">
    <property type="entry name" value="Uroporphyrinogen_deCOase"/>
</dbReference>
<keyword evidence="9 10" id="KW-0627">Porphyrin biosynthesis</keyword>
<feature type="binding site" evidence="10">
    <location>
        <position position="84"/>
    </location>
    <ligand>
        <name>substrate</name>
    </ligand>
</feature>
<sequence>MDASLSAGGARDLPVMLQALDGHVPRRTPVWMMRQAGRYLPEYRAVREKAGDFLTLCYTPDHAVEVTLQPIRRFGFDAAILFSDILVVPHALGCPLTFEAGEGPRLVPVRNGAELAALRDELDPGKIGRVLETVARVRAALPVETALLGFCGAPWTVATYIVAGRGTPDQAPARLAALTDPVFFTALIDRLVETSARYLVGQLKAGADAVQIFDSWAGVLDPESFRRWSIAPVRRIVEMVRAEVPGARIIAFPKGATLSGLTELVQATGVEGVGLDWTADRRATRLALGARCALQGNLDPLALIAGGAALDASIDALLADFRGAAHVFNLGHGIRPETPIAHVEQMIARIRGGG</sequence>
<evidence type="ECO:0000259" key="13">
    <source>
        <dbReference type="PROSITE" id="PS00906"/>
    </source>
</evidence>
<evidence type="ECO:0000256" key="7">
    <source>
        <dbReference type="ARBA" id="ARBA00022793"/>
    </source>
</evidence>
<comment type="caution">
    <text evidence="15">The sequence shown here is derived from an EMBL/GenBank/DDBJ whole genome shotgun (WGS) entry which is preliminary data.</text>
</comment>
<evidence type="ECO:0000256" key="1">
    <source>
        <dbReference type="ARBA" id="ARBA00004514"/>
    </source>
</evidence>
<feature type="domain" description="Uroporphyrinogen decarboxylase (URO-D)" evidence="14">
    <location>
        <begin position="148"/>
        <end position="164"/>
    </location>
</feature>
<dbReference type="Gene3D" id="3.20.20.210">
    <property type="match status" value="1"/>
</dbReference>
<comment type="pathway">
    <text evidence="2 10 11">Porphyrin-containing compound metabolism; protoporphyrin-IX biosynthesis; coproporphyrinogen-III from 5-aminolevulinate: step 4/4.</text>
</comment>
<comment type="similarity">
    <text evidence="3 10 12">Belongs to the uroporphyrinogen decarboxylase family.</text>
</comment>
<dbReference type="PANTHER" id="PTHR21091:SF169">
    <property type="entry name" value="UROPORPHYRINOGEN DECARBOXYLASE"/>
    <property type="match status" value="1"/>
</dbReference>
<evidence type="ECO:0000313" key="15">
    <source>
        <dbReference type="EMBL" id="GLK73314.1"/>
    </source>
</evidence>
<dbReference type="RefSeq" id="WP_213373434.1">
    <property type="nucleotide sequence ID" value="NZ_BSFJ01000025.1"/>
</dbReference>
<evidence type="ECO:0000256" key="2">
    <source>
        <dbReference type="ARBA" id="ARBA00004804"/>
    </source>
</evidence>
<evidence type="ECO:0000256" key="5">
    <source>
        <dbReference type="ARBA" id="ARBA00012288"/>
    </source>
</evidence>